<evidence type="ECO:0000256" key="1">
    <source>
        <dbReference type="SAM" id="MobiDB-lite"/>
    </source>
</evidence>
<sequence length="214" mass="23634">MNKKLFEKIKSLCKDTGLSEKYLKAITEKLGGSIEDDSTDEAAIEEAANLVADVAKESQGEATRWANKNKGKNKPKKDDDSDDDSDDDPYDDSDDDPPIKGKGKRKEKKDSDPMEKRLKALEEQLAEYKSNEEKGKRSKAIQEAFEKHNIPKHLRDRLAKSFSDDEDLDEAVSTLKQDLITSGLVSEDSGGAKAASAKQVDEAANDLLDSITVK</sequence>
<gene>
    <name evidence="2" type="ORF">HXK21_00510</name>
</gene>
<dbReference type="EMBL" id="JABZGR010000001">
    <property type="protein sequence ID" value="MBF0969513.1"/>
    <property type="molecule type" value="Genomic_DNA"/>
</dbReference>
<comment type="caution">
    <text evidence="2">The sequence shown here is derived from an EMBL/GenBank/DDBJ whole genome shotgun (WGS) entry which is preliminary data.</text>
</comment>
<dbReference type="RefSeq" id="WP_303762472.1">
    <property type="nucleotide sequence ID" value="NZ_JABZGR010000001.1"/>
</dbReference>
<organism evidence="2 3">
    <name type="scientific">Alloprevotella tannerae</name>
    <dbReference type="NCBI Taxonomy" id="76122"/>
    <lineage>
        <taxon>Bacteria</taxon>
        <taxon>Pseudomonadati</taxon>
        <taxon>Bacteroidota</taxon>
        <taxon>Bacteroidia</taxon>
        <taxon>Bacteroidales</taxon>
        <taxon>Prevotellaceae</taxon>
        <taxon>Alloprevotella</taxon>
    </lineage>
</organism>
<protein>
    <submittedName>
        <fullName evidence="2">Uncharacterized protein</fullName>
    </submittedName>
</protein>
<accession>A0A929RUM5</accession>
<dbReference type="AlphaFoldDB" id="A0A929RUM5"/>
<name>A0A929RUM5_9BACT</name>
<evidence type="ECO:0000313" key="2">
    <source>
        <dbReference type="EMBL" id="MBF0969513.1"/>
    </source>
</evidence>
<reference evidence="2" key="1">
    <citation type="submission" date="2020-04" db="EMBL/GenBank/DDBJ databases">
        <title>Deep metagenomics examines the oral microbiome during advanced dental caries in children, revealing novel taxa and co-occurrences with host molecules.</title>
        <authorList>
            <person name="Baker J.L."/>
            <person name="Morton J.T."/>
            <person name="Dinis M."/>
            <person name="Alvarez R."/>
            <person name="Tran N.C."/>
            <person name="Knight R."/>
            <person name="Edlund A."/>
        </authorList>
    </citation>
    <scope>NUCLEOTIDE SEQUENCE</scope>
    <source>
        <strain evidence="2">JCVI_34_bin.1</strain>
    </source>
</reference>
<evidence type="ECO:0000313" key="3">
    <source>
        <dbReference type="Proteomes" id="UP000704068"/>
    </source>
</evidence>
<feature type="compositionally biased region" description="Basic and acidic residues" evidence="1">
    <location>
        <begin position="108"/>
        <end position="118"/>
    </location>
</feature>
<feature type="region of interest" description="Disordered" evidence="1">
    <location>
        <begin position="55"/>
        <end position="118"/>
    </location>
</feature>
<dbReference type="Proteomes" id="UP000704068">
    <property type="component" value="Unassembled WGS sequence"/>
</dbReference>
<feature type="compositionally biased region" description="Acidic residues" evidence="1">
    <location>
        <begin position="80"/>
        <end position="96"/>
    </location>
</feature>
<proteinExistence type="predicted"/>